<evidence type="ECO:0000256" key="2">
    <source>
        <dbReference type="ARBA" id="ARBA00023004"/>
    </source>
</evidence>
<dbReference type="PANTHER" id="PTHR23150">
    <property type="entry name" value="SULFATASE MODIFYING FACTOR 1, 2"/>
    <property type="match status" value="1"/>
</dbReference>
<feature type="domain" description="DinB-like" evidence="5">
    <location>
        <begin position="21"/>
        <end position="154"/>
    </location>
</feature>
<organism evidence="6 7">
    <name type="scientific">Fimbriiglobus ruber</name>
    <dbReference type="NCBI Taxonomy" id="1908690"/>
    <lineage>
        <taxon>Bacteria</taxon>
        <taxon>Pseudomonadati</taxon>
        <taxon>Planctomycetota</taxon>
        <taxon>Planctomycetia</taxon>
        <taxon>Gemmatales</taxon>
        <taxon>Gemmataceae</taxon>
        <taxon>Fimbriiglobus</taxon>
    </lineage>
</organism>
<feature type="domain" description="Sulfatase-modifying factor enzyme-like" evidence="4">
    <location>
        <begin position="341"/>
        <end position="419"/>
    </location>
</feature>
<dbReference type="Proteomes" id="UP000214646">
    <property type="component" value="Unassembled WGS sequence"/>
</dbReference>
<name>A0A225DD72_9BACT</name>
<dbReference type="AlphaFoldDB" id="A0A225DD72"/>
<evidence type="ECO:0000256" key="3">
    <source>
        <dbReference type="ARBA" id="ARBA00037882"/>
    </source>
</evidence>
<keyword evidence="7" id="KW-1185">Reference proteome</keyword>
<proteinExistence type="predicted"/>
<sequence length="423" mass="47968">MGVMPARSLTSADREALAARLLEVRRSTEQLCEPLVTDDYLLQSMPDCSPPKWHLAHTTWFFETFILAPFEPNYRPHHSLFSFLFNSYYEAVGERWPRPARGLLSRPTVEEVFCYRKRVTERMTTLFQEANVATWEAILPVLDLGINHEQQHQELLLTDLKHAFGLNPLLPAYQSGTISGGGVDTSLRWEEYPAEIRWIGHMGSEFAFDNESPRNRVFVESFRIASRLVTAGEYLAFVDDGGYDRPEFWLSDGWAAQKQKGWAAPLYWNLADQTLFTLRGPQPLDPREPVCHISYYEADAFARWAGARLPTEVEWETAASGREVAGNFLDSGRLHPAPDAGGGQFFGDVWEWTASPYTPYPGYRPVAGALGEYNGKFMCNQMVLRGGSCVTPRGHVRPTYRNFFPPDARWQFSGLRLAKDGPA</sequence>
<dbReference type="SUPFAM" id="SSF56436">
    <property type="entry name" value="C-type lectin-like"/>
    <property type="match status" value="1"/>
</dbReference>
<keyword evidence="1" id="KW-0560">Oxidoreductase</keyword>
<comment type="pathway">
    <text evidence="3">Amino-acid biosynthesis; ergothioneine biosynthesis.</text>
</comment>
<dbReference type="Pfam" id="PF03781">
    <property type="entry name" value="FGE-sulfatase"/>
    <property type="match status" value="2"/>
</dbReference>
<evidence type="ECO:0008006" key="8">
    <source>
        <dbReference type="Google" id="ProtNLM"/>
    </source>
</evidence>
<dbReference type="Pfam" id="PF12867">
    <property type="entry name" value="DinB_2"/>
    <property type="match status" value="1"/>
</dbReference>
<dbReference type="InterPro" id="IPR016187">
    <property type="entry name" value="CTDL_fold"/>
</dbReference>
<dbReference type="SUPFAM" id="SSF109854">
    <property type="entry name" value="DinB/YfiT-like putative metalloenzymes"/>
    <property type="match status" value="1"/>
</dbReference>
<dbReference type="InterPro" id="IPR034660">
    <property type="entry name" value="DinB/YfiT-like"/>
</dbReference>
<evidence type="ECO:0000313" key="7">
    <source>
        <dbReference type="Proteomes" id="UP000214646"/>
    </source>
</evidence>
<accession>A0A225DD72</accession>
<dbReference type="Gene3D" id="3.90.1580.10">
    <property type="entry name" value="paralog of FGE (formylglycine-generating enzyme)"/>
    <property type="match status" value="2"/>
</dbReference>
<evidence type="ECO:0000313" key="6">
    <source>
        <dbReference type="EMBL" id="OWK35099.1"/>
    </source>
</evidence>
<dbReference type="NCBIfam" id="TIGR03440">
    <property type="entry name" value="egtB_TIGR03440"/>
    <property type="match status" value="1"/>
</dbReference>
<dbReference type="GO" id="GO:0052699">
    <property type="term" value="P:ergothioneine biosynthetic process"/>
    <property type="evidence" value="ECO:0007669"/>
    <property type="project" value="InterPro"/>
</dbReference>
<feature type="domain" description="Sulfatase-modifying factor enzyme-like" evidence="4">
    <location>
        <begin position="202"/>
        <end position="325"/>
    </location>
</feature>
<dbReference type="EMBL" id="NIDE01000019">
    <property type="protein sequence ID" value="OWK35099.1"/>
    <property type="molecule type" value="Genomic_DNA"/>
</dbReference>
<evidence type="ECO:0000256" key="1">
    <source>
        <dbReference type="ARBA" id="ARBA00023002"/>
    </source>
</evidence>
<dbReference type="InterPro" id="IPR042095">
    <property type="entry name" value="SUMF_sf"/>
</dbReference>
<keyword evidence="2" id="KW-0408">Iron</keyword>
<dbReference type="InterPro" id="IPR005532">
    <property type="entry name" value="SUMF_dom"/>
</dbReference>
<dbReference type="InterPro" id="IPR024775">
    <property type="entry name" value="DinB-like"/>
</dbReference>
<dbReference type="InterPro" id="IPR051043">
    <property type="entry name" value="Sulfatase_Mod_Factor_Kinase"/>
</dbReference>
<reference evidence="7" key="1">
    <citation type="submission" date="2017-06" db="EMBL/GenBank/DDBJ databases">
        <title>Genome analysis of Fimbriiglobus ruber SP5, the first member of the order Planctomycetales with confirmed chitinolytic capability.</title>
        <authorList>
            <person name="Ravin N.V."/>
            <person name="Rakitin A.L."/>
            <person name="Ivanova A.A."/>
            <person name="Beletsky A.V."/>
            <person name="Kulichevskaya I.S."/>
            <person name="Mardanov A.V."/>
            <person name="Dedysh S.N."/>
        </authorList>
    </citation>
    <scope>NUCLEOTIDE SEQUENCE [LARGE SCALE GENOMIC DNA]</scope>
    <source>
        <strain evidence="7">SP5</strain>
    </source>
</reference>
<comment type="caution">
    <text evidence="6">The sequence shown here is derived from an EMBL/GenBank/DDBJ whole genome shotgun (WGS) entry which is preliminary data.</text>
</comment>
<protein>
    <recommendedName>
        <fullName evidence="8">Serine/threonine kinase</fullName>
    </recommendedName>
</protein>
<dbReference type="PANTHER" id="PTHR23150:SF36">
    <property type="entry name" value="HERCYNINE OXYGENASE"/>
    <property type="match status" value="1"/>
</dbReference>
<dbReference type="OrthoDB" id="9812426at2"/>
<evidence type="ECO:0000259" key="5">
    <source>
        <dbReference type="Pfam" id="PF12867"/>
    </source>
</evidence>
<dbReference type="InterPro" id="IPR017806">
    <property type="entry name" value="EgtB"/>
</dbReference>
<evidence type="ECO:0000259" key="4">
    <source>
        <dbReference type="Pfam" id="PF03781"/>
    </source>
</evidence>
<gene>
    <name evidence="6" type="ORF">FRUB_09941</name>
</gene>